<keyword evidence="7" id="KW-0653">Protein transport</keyword>
<comment type="subcellular location">
    <subcellularLocation>
        <location evidence="1">Cell membrane</location>
        <topology evidence="1">Single-pass membrane protein</topology>
    </subcellularLocation>
    <subcellularLocation>
        <location evidence="7">Cell membrane</location>
        <topology evidence="7">Single-pass type II membrane protein</topology>
    </subcellularLocation>
</comment>
<dbReference type="OrthoDB" id="9793581at2"/>
<keyword evidence="5" id="KW-1133">Transmembrane helix</keyword>
<dbReference type="EMBL" id="SMOD01000031">
    <property type="protein sequence ID" value="TDG04170.1"/>
    <property type="molecule type" value="Genomic_DNA"/>
</dbReference>
<comment type="caution">
    <text evidence="8">The sequence shown here is derived from an EMBL/GenBank/DDBJ whole genome shotgun (WGS) entry which is preliminary data.</text>
</comment>
<dbReference type="AlphaFoldDB" id="A0A4R5L8C3"/>
<reference evidence="8 9" key="1">
    <citation type="submission" date="2019-03" db="EMBL/GenBank/DDBJ databases">
        <title>Paraburkholderia sp. isolated from native Mimosa gymnas in Guartela State Park, Brazil.</title>
        <authorList>
            <person name="Paulitsch F."/>
            <person name="Hungria M."/>
            <person name="Delamuta J.R.M."/>
            <person name="Ribeiro R.A."/>
            <person name="Dall'Agnol R."/>
            <person name="Silva J.S.B."/>
        </authorList>
    </citation>
    <scope>NUCLEOTIDE SEQUENCE [LARGE SCALE GENOMIC DNA]</scope>
    <source>
        <strain evidence="8 9">CNPSo 3008</strain>
    </source>
</reference>
<dbReference type="GO" id="GO:0022857">
    <property type="term" value="F:transmembrane transporter activity"/>
    <property type="evidence" value="ECO:0007669"/>
    <property type="project" value="InterPro"/>
</dbReference>
<evidence type="ECO:0000256" key="2">
    <source>
        <dbReference type="ARBA" id="ARBA00005811"/>
    </source>
</evidence>
<dbReference type="InterPro" id="IPR003400">
    <property type="entry name" value="ExbD"/>
</dbReference>
<keyword evidence="7" id="KW-0813">Transport</keyword>
<evidence type="ECO:0000256" key="3">
    <source>
        <dbReference type="ARBA" id="ARBA00022475"/>
    </source>
</evidence>
<evidence type="ECO:0000256" key="7">
    <source>
        <dbReference type="RuleBase" id="RU003879"/>
    </source>
</evidence>
<sequence>MKLRRSRASKRGRIEIIPMIDVMFFLLATFMLASLTMQRLDAVKLDLPRGTAQPLAAQQPLTLSVSHNGQIAVNRQDVQLNEVAGTIKRQLAADGNVVVAADAGAPNGLVVQAMLQARLGGAGHFLIAVQRDQP</sequence>
<keyword evidence="6" id="KW-0472">Membrane</keyword>
<proteinExistence type="inferred from homology"/>
<keyword evidence="3" id="KW-1003">Cell membrane</keyword>
<dbReference type="PANTHER" id="PTHR30558">
    <property type="entry name" value="EXBD MEMBRANE COMPONENT OF PMF-DRIVEN MACROMOLECULE IMPORT SYSTEM"/>
    <property type="match status" value="1"/>
</dbReference>
<gene>
    <name evidence="8" type="ORF">E1N52_31275</name>
</gene>
<protein>
    <submittedName>
        <fullName evidence="8">Biopolymer transporter ExbD</fullName>
    </submittedName>
</protein>
<evidence type="ECO:0000313" key="9">
    <source>
        <dbReference type="Proteomes" id="UP000295606"/>
    </source>
</evidence>
<evidence type="ECO:0000256" key="1">
    <source>
        <dbReference type="ARBA" id="ARBA00004162"/>
    </source>
</evidence>
<dbReference type="GO" id="GO:0015031">
    <property type="term" value="P:protein transport"/>
    <property type="evidence" value="ECO:0007669"/>
    <property type="project" value="UniProtKB-KW"/>
</dbReference>
<comment type="similarity">
    <text evidence="2 7">Belongs to the ExbD/TolR family.</text>
</comment>
<evidence type="ECO:0000256" key="4">
    <source>
        <dbReference type="ARBA" id="ARBA00022692"/>
    </source>
</evidence>
<accession>A0A4R5L8C3</accession>
<keyword evidence="4 7" id="KW-0812">Transmembrane</keyword>
<name>A0A4R5L8C3_9BURK</name>
<evidence type="ECO:0000313" key="8">
    <source>
        <dbReference type="EMBL" id="TDG04170.1"/>
    </source>
</evidence>
<dbReference type="RefSeq" id="WP_133187142.1">
    <property type="nucleotide sequence ID" value="NZ_SMOD01000031.1"/>
</dbReference>
<dbReference type="Proteomes" id="UP000295606">
    <property type="component" value="Unassembled WGS sequence"/>
</dbReference>
<evidence type="ECO:0000256" key="6">
    <source>
        <dbReference type="ARBA" id="ARBA00023136"/>
    </source>
</evidence>
<dbReference type="Gene3D" id="3.30.420.270">
    <property type="match status" value="1"/>
</dbReference>
<organism evidence="8 9">
    <name type="scientific">Paraburkholderia guartelaensis</name>
    <dbReference type="NCBI Taxonomy" id="2546446"/>
    <lineage>
        <taxon>Bacteria</taxon>
        <taxon>Pseudomonadati</taxon>
        <taxon>Pseudomonadota</taxon>
        <taxon>Betaproteobacteria</taxon>
        <taxon>Burkholderiales</taxon>
        <taxon>Burkholderiaceae</taxon>
        <taxon>Paraburkholderia</taxon>
    </lineage>
</organism>
<dbReference type="GO" id="GO:0005886">
    <property type="term" value="C:plasma membrane"/>
    <property type="evidence" value="ECO:0007669"/>
    <property type="project" value="UniProtKB-SubCell"/>
</dbReference>
<evidence type="ECO:0000256" key="5">
    <source>
        <dbReference type="ARBA" id="ARBA00022989"/>
    </source>
</evidence>
<dbReference type="Pfam" id="PF02472">
    <property type="entry name" value="ExbD"/>
    <property type="match status" value="1"/>
</dbReference>